<dbReference type="AlphaFoldDB" id="I4I3A9"/>
<sequence>MPQDGLYTQLLVLHPLYGQYRAFPNDNTLRRSSEQASAGSFGFCVLIFVMN</sequence>
<proteinExistence type="predicted"/>
<name>I4I3A9_MICAE</name>
<dbReference type="EMBL" id="CAIN01000435">
    <property type="protein sequence ID" value="CCI28783.1"/>
    <property type="molecule type" value="Genomic_DNA"/>
</dbReference>
<protein>
    <submittedName>
        <fullName evidence="1">Uncharacterized protein</fullName>
    </submittedName>
</protein>
<comment type="caution">
    <text evidence="1">The sequence shown here is derived from an EMBL/GenBank/DDBJ whole genome shotgun (WGS) entry which is preliminary data.</text>
</comment>
<dbReference type="HOGENOM" id="CLU_3100810_0_0_3"/>
<evidence type="ECO:0000313" key="1">
    <source>
        <dbReference type="EMBL" id="CCI28783.1"/>
    </source>
</evidence>
<accession>I4I3A9</accession>
<organism evidence="1 2">
    <name type="scientific">Microcystis aeruginosa PCC 9808</name>
    <dbReference type="NCBI Taxonomy" id="1160284"/>
    <lineage>
        <taxon>Bacteria</taxon>
        <taxon>Bacillati</taxon>
        <taxon>Cyanobacteriota</taxon>
        <taxon>Cyanophyceae</taxon>
        <taxon>Oscillatoriophycideae</taxon>
        <taxon>Chroococcales</taxon>
        <taxon>Microcystaceae</taxon>
        <taxon>Microcystis</taxon>
    </lineage>
</organism>
<dbReference type="Proteomes" id="UP000005291">
    <property type="component" value="Unassembled WGS sequence"/>
</dbReference>
<evidence type="ECO:0000313" key="2">
    <source>
        <dbReference type="Proteomes" id="UP000005291"/>
    </source>
</evidence>
<gene>
    <name evidence="1" type="ORF">MICAG_590011</name>
</gene>
<reference evidence="1 2" key="1">
    <citation type="submission" date="2012-04" db="EMBL/GenBank/DDBJ databases">
        <authorList>
            <person name="Genoscope - CEA"/>
        </authorList>
    </citation>
    <scope>NUCLEOTIDE SEQUENCE [LARGE SCALE GENOMIC DNA]</scope>
    <source>
        <strain evidence="1 2">9808</strain>
    </source>
</reference>